<keyword evidence="1 3" id="KW-0378">Hydrolase</keyword>
<gene>
    <name evidence="3" type="ORF">ABR189_20105</name>
</gene>
<dbReference type="RefSeq" id="WP_354662267.1">
    <property type="nucleotide sequence ID" value="NZ_JBEXAC010000002.1"/>
</dbReference>
<dbReference type="Proteomes" id="UP001549749">
    <property type="component" value="Unassembled WGS sequence"/>
</dbReference>
<dbReference type="PANTHER" id="PTHR46521">
    <property type="entry name" value="SUCROSE-PHOSPHATASE 2-RELATED"/>
    <property type="match status" value="1"/>
</dbReference>
<dbReference type="Pfam" id="PF05116">
    <property type="entry name" value="S6PP"/>
    <property type="match status" value="1"/>
</dbReference>
<evidence type="ECO:0000313" key="4">
    <source>
        <dbReference type="Proteomes" id="UP001549749"/>
    </source>
</evidence>
<feature type="domain" description="Sucrose phosphatase-like" evidence="2">
    <location>
        <begin position="2"/>
        <end position="232"/>
    </location>
</feature>
<reference evidence="3 4" key="1">
    <citation type="submission" date="2024-06" db="EMBL/GenBank/DDBJ databases">
        <title>Chitinophaga defluvii sp. nov., isolated from municipal sewage.</title>
        <authorList>
            <person name="Zhang L."/>
        </authorList>
    </citation>
    <scope>NUCLEOTIDE SEQUENCE [LARGE SCALE GENOMIC DNA]</scope>
    <source>
        <strain evidence="3 4">H8</strain>
    </source>
</reference>
<evidence type="ECO:0000256" key="1">
    <source>
        <dbReference type="ARBA" id="ARBA00022801"/>
    </source>
</evidence>
<dbReference type="EMBL" id="JBEXAC010000002">
    <property type="protein sequence ID" value="MET6999704.1"/>
    <property type="molecule type" value="Genomic_DNA"/>
</dbReference>
<dbReference type="PANTHER" id="PTHR46521:SF4">
    <property type="entry name" value="SUCROSE-PHOSPHATASE 2-RELATED"/>
    <property type="match status" value="1"/>
</dbReference>
<organism evidence="3 4">
    <name type="scientific">Chitinophaga defluvii</name>
    <dbReference type="NCBI Taxonomy" id="3163343"/>
    <lineage>
        <taxon>Bacteria</taxon>
        <taxon>Pseudomonadati</taxon>
        <taxon>Bacteroidota</taxon>
        <taxon>Chitinophagia</taxon>
        <taxon>Chitinophagales</taxon>
        <taxon>Chitinophagaceae</taxon>
        <taxon>Chitinophaga</taxon>
    </lineage>
</organism>
<proteinExistence type="predicted"/>
<evidence type="ECO:0000313" key="3">
    <source>
        <dbReference type="EMBL" id="MET6999704.1"/>
    </source>
</evidence>
<dbReference type="SFLD" id="SFLDS00003">
    <property type="entry name" value="Haloacid_Dehalogenase"/>
    <property type="match status" value="1"/>
</dbReference>
<dbReference type="GO" id="GO:0016787">
    <property type="term" value="F:hydrolase activity"/>
    <property type="evidence" value="ECO:0007669"/>
    <property type="project" value="UniProtKB-KW"/>
</dbReference>
<dbReference type="InterPro" id="IPR051518">
    <property type="entry name" value="Sucrose_Phosphatase"/>
</dbReference>
<dbReference type="InterPro" id="IPR023214">
    <property type="entry name" value="HAD_sf"/>
</dbReference>
<dbReference type="InterPro" id="IPR006380">
    <property type="entry name" value="SPP-like_dom"/>
</dbReference>
<accession>A0ABV2T9I8</accession>
<dbReference type="SUPFAM" id="SSF56784">
    <property type="entry name" value="HAD-like"/>
    <property type="match status" value="1"/>
</dbReference>
<sequence length="244" mass="26303">MMLLATDLDGTFLGGSEEDRHCLYSLIREQEQIRLVFVTGRGVESVTALLNEGVIPHPEYIICDVGGTILHGNTLEPVTAVQMNIAAIWPGGDRVRESMKDIAGLRYQEVYQQHRCSFFYDASTDVNAVRAVATALSCDVVQSAGKYLDVLPKGVNKGATLKQLIQLIDYPADSILVAGDTMNDSTLYDAGYKGVVVGAAEPELLAYTAGKSHVMQANIAGAGGIIEAMQHFPEFCRYIAGTGK</sequence>
<evidence type="ECO:0000259" key="2">
    <source>
        <dbReference type="Pfam" id="PF05116"/>
    </source>
</evidence>
<keyword evidence="4" id="KW-1185">Reference proteome</keyword>
<name>A0ABV2T9I8_9BACT</name>
<protein>
    <submittedName>
        <fullName evidence="3">HAD family hydrolase</fullName>
    </submittedName>
</protein>
<dbReference type="Gene3D" id="3.90.1070.10">
    <property type="match status" value="1"/>
</dbReference>
<dbReference type="Gene3D" id="3.40.50.1000">
    <property type="entry name" value="HAD superfamily/HAD-like"/>
    <property type="match status" value="1"/>
</dbReference>
<dbReference type="SFLD" id="SFLDG01141">
    <property type="entry name" value="C2.B.1:_Sucrose_Phosphatase_Li"/>
    <property type="match status" value="1"/>
</dbReference>
<dbReference type="SFLD" id="SFLDG01140">
    <property type="entry name" value="C2.B:_Phosphomannomutase_and_P"/>
    <property type="match status" value="1"/>
</dbReference>
<dbReference type="InterPro" id="IPR036412">
    <property type="entry name" value="HAD-like_sf"/>
</dbReference>
<comment type="caution">
    <text evidence="3">The sequence shown here is derived from an EMBL/GenBank/DDBJ whole genome shotgun (WGS) entry which is preliminary data.</text>
</comment>